<dbReference type="GO" id="GO:0003677">
    <property type="term" value="F:DNA binding"/>
    <property type="evidence" value="ECO:0007669"/>
    <property type="project" value="UniProtKB-KW"/>
</dbReference>
<evidence type="ECO:0000256" key="2">
    <source>
        <dbReference type="SAM" id="MobiDB-lite"/>
    </source>
</evidence>
<evidence type="ECO:0000313" key="4">
    <source>
        <dbReference type="EMBL" id="GAF45440.1"/>
    </source>
</evidence>
<accession>X0R3E6</accession>
<feature type="region of interest" description="Disordered" evidence="2">
    <location>
        <begin position="36"/>
        <end position="92"/>
    </location>
</feature>
<evidence type="ECO:0000256" key="1">
    <source>
        <dbReference type="ARBA" id="ARBA00023125"/>
    </source>
</evidence>
<feature type="domain" description="Lsr2 DNA-binding" evidence="3">
    <location>
        <begin position="87"/>
        <end position="121"/>
    </location>
</feature>
<proteinExistence type="predicted"/>
<dbReference type="InterPro" id="IPR036625">
    <property type="entry name" value="E3-bd_dom_sf"/>
</dbReference>
<evidence type="ECO:0000259" key="3">
    <source>
        <dbReference type="Pfam" id="PF23359"/>
    </source>
</evidence>
<dbReference type="Pfam" id="PF23359">
    <property type="entry name" value="Lsr2_DNA-bd"/>
    <property type="match status" value="1"/>
</dbReference>
<dbReference type="Gene3D" id="4.10.320.10">
    <property type="entry name" value="E3-binding domain"/>
    <property type="match status" value="1"/>
</dbReference>
<name>X0R3E6_RHOWR</name>
<evidence type="ECO:0000313" key="5">
    <source>
        <dbReference type="Proteomes" id="UP000019491"/>
    </source>
</evidence>
<dbReference type="EMBL" id="BAWF01000022">
    <property type="protein sequence ID" value="GAF45440.1"/>
    <property type="molecule type" value="Genomic_DNA"/>
</dbReference>
<dbReference type="InterPro" id="IPR055370">
    <property type="entry name" value="Lsr2_DNA-bd"/>
</dbReference>
<comment type="caution">
    <text evidence="4">The sequence shown here is derived from an EMBL/GenBank/DDBJ whole genome shotgun (WGS) entry which is preliminary data.</text>
</comment>
<sequence>MSRTEARSATVWVPLGSAQEPAPLAALRERTTAMPHVDLPHHPRRVHPHRAAPSSESHKKGADEIRVGCRKHRSDRQVNPATVRRSSDETQKTRAWAIEQGYELSSRGRIPTAVEQAFRDAH</sequence>
<dbReference type="GO" id="GO:0016746">
    <property type="term" value="F:acyltransferase activity"/>
    <property type="evidence" value="ECO:0007669"/>
    <property type="project" value="InterPro"/>
</dbReference>
<gene>
    <name evidence="4" type="ORF">RW1_022_00160</name>
</gene>
<protein>
    <recommendedName>
        <fullName evidence="3">Lsr2 DNA-binding domain-containing protein</fullName>
    </recommendedName>
</protein>
<dbReference type="AlphaFoldDB" id="X0R3E6"/>
<keyword evidence="1" id="KW-0238">DNA-binding</keyword>
<dbReference type="Proteomes" id="UP000019491">
    <property type="component" value="Unassembled WGS sequence"/>
</dbReference>
<feature type="compositionally biased region" description="Basic and acidic residues" evidence="2">
    <location>
        <begin position="56"/>
        <end position="67"/>
    </location>
</feature>
<organism evidence="4 5">
    <name type="scientific">Rhodococcus wratislaviensis NBRC 100605</name>
    <dbReference type="NCBI Taxonomy" id="1219028"/>
    <lineage>
        <taxon>Bacteria</taxon>
        <taxon>Bacillati</taxon>
        <taxon>Actinomycetota</taxon>
        <taxon>Actinomycetes</taxon>
        <taxon>Mycobacteriales</taxon>
        <taxon>Nocardiaceae</taxon>
        <taxon>Rhodococcus</taxon>
    </lineage>
</organism>
<reference evidence="4 5" key="1">
    <citation type="submission" date="2014-02" db="EMBL/GenBank/DDBJ databases">
        <title>Whole genome shotgun sequence of Rhodococcus wratislaviensis NBRC 100605.</title>
        <authorList>
            <person name="Hosoyama A."/>
            <person name="Tsuchikane K."/>
            <person name="Yoshida I."/>
            <person name="Ohji S."/>
            <person name="Ichikawa N."/>
            <person name="Yamazoe A."/>
            <person name="Fujita N."/>
        </authorList>
    </citation>
    <scope>NUCLEOTIDE SEQUENCE [LARGE SCALE GENOMIC DNA]</scope>
    <source>
        <strain evidence="4 5">NBRC 100605</strain>
    </source>
</reference>
<keyword evidence="5" id="KW-1185">Reference proteome</keyword>